<dbReference type="PANTHER" id="PTHR10605:SF56">
    <property type="entry name" value="BIFUNCTIONAL HEPARAN SULFATE N-DEACETYLASE_N-SULFOTRANSFERASE"/>
    <property type="match status" value="1"/>
</dbReference>
<evidence type="ECO:0000313" key="5">
    <source>
        <dbReference type="Proteomes" id="UP001190700"/>
    </source>
</evidence>
<reference evidence="4 5" key="1">
    <citation type="journal article" date="2015" name="Genome Biol. Evol.">
        <title>Comparative Genomics of a Bacterivorous Green Alga Reveals Evolutionary Causalities and Consequences of Phago-Mixotrophic Mode of Nutrition.</title>
        <authorList>
            <person name="Burns J.A."/>
            <person name="Paasch A."/>
            <person name="Narechania A."/>
            <person name="Kim E."/>
        </authorList>
    </citation>
    <scope>NUCLEOTIDE SEQUENCE [LARGE SCALE GENOMIC DNA]</scope>
    <source>
        <strain evidence="4 5">PLY_AMNH</strain>
    </source>
</reference>
<dbReference type="InterPro" id="IPR037359">
    <property type="entry name" value="NST/OST"/>
</dbReference>
<keyword evidence="1" id="KW-0808">Transferase</keyword>
<gene>
    <name evidence="4" type="ORF">CYMTET_30587</name>
</gene>
<dbReference type="Proteomes" id="UP001190700">
    <property type="component" value="Unassembled WGS sequence"/>
</dbReference>
<feature type="signal peptide" evidence="3">
    <location>
        <begin position="1"/>
        <end position="22"/>
    </location>
</feature>
<proteinExistence type="predicted"/>
<keyword evidence="3" id="KW-0732">Signal</keyword>
<evidence type="ECO:0000256" key="3">
    <source>
        <dbReference type="SAM" id="SignalP"/>
    </source>
</evidence>
<dbReference type="GO" id="GO:0008146">
    <property type="term" value="F:sulfotransferase activity"/>
    <property type="evidence" value="ECO:0007669"/>
    <property type="project" value="InterPro"/>
</dbReference>
<dbReference type="EMBL" id="LGRX02017702">
    <property type="protein sequence ID" value="KAK3260452.1"/>
    <property type="molecule type" value="Genomic_DNA"/>
</dbReference>
<dbReference type="Gene3D" id="3.40.50.300">
    <property type="entry name" value="P-loop containing nucleotide triphosphate hydrolases"/>
    <property type="match status" value="1"/>
</dbReference>
<name>A0AAE0FII2_9CHLO</name>
<dbReference type="PANTHER" id="PTHR10605">
    <property type="entry name" value="HEPARAN SULFATE SULFOTRANSFERASE"/>
    <property type="match status" value="1"/>
</dbReference>
<evidence type="ECO:0000313" key="4">
    <source>
        <dbReference type="EMBL" id="KAK3260452.1"/>
    </source>
</evidence>
<accession>A0AAE0FII2</accession>
<dbReference type="AlphaFoldDB" id="A0AAE0FII2"/>
<protein>
    <recommendedName>
        <fullName evidence="6">Sulfotransferase</fullName>
    </recommendedName>
</protein>
<evidence type="ECO:0008006" key="6">
    <source>
        <dbReference type="Google" id="ProtNLM"/>
    </source>
</evidence>
<comment type="caution">
    <text evidence="4">The sequence shown here is derived from an EMBL/GenBank/DDBJ whole genome shotgun (WGS) entry which is preliminary data.</text>
</comment>
<dbReference type="SUPFAM" id="SSF52540">
    <property type="entry name" value="P-loop containing nucleoside triphosphate hydrolases"/>
    <property type="match status" value="1"/>
</dbReference>
<keyword evidence="5" id="KW-1185">Reference proteome</keyword>
<feature type="binding site" evidence="2">
    <location>
        <position position="190"/>
    </location>
    <ligand>
        <name>3'-phosphoadenylyl sulfate</name>
        <dbReference type="ChEBI" id="CHEBI:58339"/>
    </ligand>
</feature>
<feature type="chain" id="PRO_5042220918" description="Sulfotransferase" evidence="3">
    <location>
        <begin position="23"/>
        <end position="316"/>
    </location>
</feature>
<evidence type="ECO:0000256" key="1">
    <source>
        <dbReference type="ARBA" id="ARBA00022679"/>
    </source>
</evidence>
<evidence type="ECO:0000256" key="2">
    <source>
        <dbReference type="PIRSR" id="PIRSR637359-2"/>
    </source>
</evidence>
<dbReference type="InterPro" id="IPR027417">
    <property type="entry name" value="P-loop_NTPase"/>
</dbReference>
<organism evidence="4 5">
    <name type="scientific">Cymbomonas tetramitiformis</name>
    <dbReference type="NCBI Taxonomy" id="36881"/>
    <lineage>
        <taxon>Eukaryota</taxon>
        <taxon>Viridiplantae</taxon>
        <taxon>Chlorophyta</taxon>
        <taxon>Pyramimonadophyceae</taxon>
        <taxon>Pyramimonadales</taxon>
        <taxon>Pyramimonadaceae</taxon>
        <taxon>Cymbomonas</taxon>
    </lineage>
</organism>
<sequence>MFLRTRLGWNLVLMCFLLGTESFNEHEHMAYTHSSVKLANNSFFQMHKTVENTCGSLPGTSTNRMHTAPSGDLGHLCLPHFIYIGMGHSGSTTLLKWLSTHPQVVVNSKAHKRRVNEPWFFNKIWKDSASLQENRLQYARIFPRIHSVVSQRAMLQVLGEKTPTYWSSSEVPGRIKKLLPHEPRFLMLLRNPTSWAYSRWARPVGQPQGSVADGIRGMLGRLPGAVGRNWRGNSAAKPFSARANSNLTAPQAFHRRMLRALDPNTLRSPMKNLYPSLPGRLREWFAVFPREHFHFELTGELLICFLIPPQRLPRFS</sequence>
<feature type="binding site" evidence="2">
    <location>
        <position position="198"/>
    </location>
    <ligand>
        <name>3'-phosphoadenylyl sulfate</name>
        <dbReference type="ChEBI" id="CHEBI:58339"/>
    </ligand>
</feature>